<protein>
    <recommendedName>
        <fullName evidence="4">Pyrrolo-quinoline quinone repeat domain-containing protein</fullName>
    </recommendedName>
</protein>
<comment type="caution">
    <text evidence="5">The sequence shown here is derived from an EMBL/GenBank/DDBJ whole genome shotgun (WGS) entry which is preliminary data.</text>
</comment>
<gene>
    <name evidence="5" type="ORF">CFP56_010123</name>
</gene>
<dbReference type="SUPFAM" id="SSF50998">
    <property type="entry name" value="Quinoprotein alcohol dehydrogenase-like"/>
    <property type="match status" value="1"/>
</dbReference>
<evidence type="ECO:0000313" key="5">
    <source>
        <dbReference type="EMBL" id="KAK7844981.1"/>
    </source>
</evidence>
<evidence type="ECO:0000256" key="1">
    <source>
        <dbReference type="ARBA" id="ARBA00001931"/>
    </source>
</evidence>
<dbReference type="InterPro" id="IPR011047">
    <property type="entry name" value="Quinoprotein_ADH-like_sf"/>
</dbReference>
<reference evidence="5 6" key="1">
    <citation type="journal article" date="2018" name="Sci. Data">
        <title>The draft genome sequence of cork oak.</title>
        <authorList>
            <person name="Ramos A.M."/>
            <person name="Usie A."/>
            <person name="Barbosa P."/>
            <person name="Barros P.M."/>
            <person name="Capote T."/>
            <person name="Chaves I."/>
            <person name="Simoes F."/>
            <person name="Abreu I."/>
            <person name="Carrasquinho I."/>
            <person name="Faro C."/>
            <person name="Guimaraes J.B."/>
            <person name="Mendonca D."/>
            <person name="Nobrega F."/>
            <person name="Rodrigues L."/>
            <person name="Saibo N.J.M."/>
            <person name="Varela M.C."/>
            <person name="Egas C."/>
            <person name="Matos J."/>
            <person name="Miguel C.M."/>
            <person name="Oliveira M.M."/>
            <person name="Ricardo C.P."/>
            <person name="Goncalves S."/>
        </authorList>
    </citation>
    <scope>NUCLEOTIDE SEQUENCE [LARGE SCALE GENOMIC DNA]</scope>
    <source>
        <strain evidence="6">cv. HL8</strain>
    </source>
</reference>
<evidence type="ECO:0000256" key="3">
    <source>
        <dbReference type="ARBA" id="ARBA00023002"/>
    </source>
</evidence>
<dbReference type="Pfam" id="PF13360">
    <property type="entry name" value="PQQ_2"/>
    <property type="match status" value="1"/>
</dbReference>
<organism evidence="5 6">
    <name type="scientific">Quercus suber</name>
    <name type="common">Cork oak</name>
    <dbReference type="NCBI Taxonomy" id="58331"/>
    <lineage>
        <taxon>Eukaryota</taxon>
        <taxon>Viridiplantae</taxon>
        <taxon>Streptophyta</taxon>
        <taxon>Embryophyta</taxon>
        <taxon>Tracheophyta</taxon>
        <taxon>Spermatophyta</taxon>
        <taxon>Magnoliopsida</taxon>
        <taxon>eudicotyledons</taxon>
        <taxon>Gunneridae</taxon>
        <taxon>Pentapetalae</taxon>
        <taxon>rosids</taxon>
        <taxon>fabids</taxon>
        <taxon>Fagales</taxon>
        <taxon>Fagaceae</taxon>
        <taxon>Quercus</taxon>
    </lineage>
</organism>
<accession>A0AAW0L2F2</accession>
<sequence>MNAHSGEILWSTANPSNATTSGPVTVANHVLFVGSIDPKGPIYAWNAKTRDILMSYETGATVFGGMSVSDGCIYVGNGYSLRLGSLSPASNAGASLYAFCLI</sequence>
<name>A0AAW0L2F2_QUESU</name>
<dbReference type="AlphaFoldDB" id="A0AAW0L2F2"/>
<evidence type="ECO:0000259" key="4">
    <source>
        <dbReference type="Pfam" id="PF13360"/>
    </source>
</evidence>
<comment type="similarity">
    <text evidence="2">Belongs to the bacterial PQQ dehydrogenase family.</text>
</comment>
<feature type="domain" description="Pyrrolo-quinoline quinone repeat" evidence="4">
    <location>
        <begin position="2"/>
        <end position="76"/>
    </location>
</feature>
<dbReference type="Proteomes" id="UP000237347">
    <property type="component" value="Unassembled WGS sequence"/>
</dbReference>
<dbReference type="GO" id="GO:0016491">
    <property type="term" value="F:oxidoreductase activity"/>
    <property type="evidence" value="ECO:0007669"/>
    <property type="project" value="UniProtKB-KW"/>
</dbReference>
<proteinExistence type="inferred from homology"/>
<comment type="cofactor">
    <cofactor evidence="1">
        <name>pyrroloquinoline quinone</name>
        <dbReference type="ChEBI" id="CHEBI:58442"/>
    </cofactor>
</comment>
<dbReference type="EMBL" id="PKMF04000177">
    <property type="protein sequence ID" value="KAK7844981.1"/>
    <property type="molecule type" value="Genomic_DNA"/>
</dbReference>
<evidence type="ECO:0000313" key="6">
    <source>
        <dbReference type="Proteomes" id="UP000237347"/>
    </source>
</evidence>
<keyword evidence="6" id="KW-1185">Reference proteome</keyword>
<dbReference type="InterPro" id="IPR015943">
    <property type="entry name" value="WD40/YVTN_repeat-like_dom_sf"/>
</dbReference>
<dbReference type="Gene3D" id="2.130.10.10">
    <property type="entry name" value="YVTN repeat-like/Quinoprotein amine dehydrogenase"/>
    <property type="match status" value="1"/>
</dbReference>
<dbReference type="PANTHER" id="PTHR32303:SF10">
    <property type="entry name" value="OUTER MEMBRANE PROTEIN ASSEMBLY FACTOR BAMB"/>
    <property type="match status" value="1"/>
</dbReference>
<dbReference type="InterPro" id="IPR002372">
    <property type="entry name" value="PQQ_rpt_dom"/>
</dbReference>
<evidence type="ECO:0000256" key="2">
    <source>
        <dbReference type="ARBA" id="ARBA00008156"/>
    </source>
</evidence>
<dbReference type="PANTHER" id="PTHR32303">
    <property type="entry name" value="QUINOPROTEIN ALCOHOL DEHYDROGENASE (CYTOCHROME C)"/>
    <property type="match status" value="1"/>
</dbReference>
<keyword evidence="3" id="KW-0560">Oxidoreductase</keyword>